<evidence type="ECO:0000313" key="2">
    <source>
        <dbReference type="Proteomes" id="UP000298138"/>
    </source>
</evidence>
<accession>A0A4S2N0P3</accession>
<evidence type="ECO:0000313" key="1">
    <source>
        <dbReference type="EMBL" id="TGZ82533.1"/>
    </source>
</evidence>
<gene>
    <name evidence="1" type="ORF">EX30DRAFT_189288</name>
</gene>
<keyword evidence="2" id="KW-1185">Reference proteome</keyword>
<reference evidence="1 2" key="1">
    <citation type="submission" date="2019-04" db="EMBL/GenBank/DDBJ databases">
        <title>Comparative genomics and transcriptomics to analyze fruiting body development in filamentous ascomycetes.</title>
        <authorList>
            <consortium name="DOE Joint Genome Institute"/>
            <person name="Lutkenhaus R."/>
            <person name="Traeger S."/>
            <person name="Breuer J."/>
            <person name="Kuo A."/>
            <person name="Lipzen A."/>
            <person name="Pangilinan J."/>
            <person name="Dilworth D."/>
            <person name="Sandor L."/>
            <person name="Poggeler S."/>
            <person name="Barry K."/>
            <person name="Grigoriev I.V."/>
            <person name="Nowrousian M."/>
        </authorList>
    </citation>
    <scope>NUCLEOTIDE SEQUENCE [LARGE SCALE GENOMIC DNA]</scope>
    <source>
        <strain evidence="1 2">CBS 389.68</strain>
    </source>
</reference>
<organism evidence="1 2">
    <name type="scientific">Ascodesmis nigricans</name>
    <dbReference type="NCBI Taxonomy" id="341454"/>
    <lineage>
        <taxon>Eukaryota</taxon>
        <taxon>Fungi</taxon>
        <taxon>Dikarya</taxon>
        <taxon>Ascomycota</taxon>
        <taxon>Pezizomycotina</taxon>
        <taxon>Pezizomycetes</taxon>
        <taxon>Pezizales</taxon>
        <taxon>Ascodesmidaceae</taxon>
        <taxon>Ascodesmis</taxon>
    </lineage>
</organism>
<name>A0A4S2N0P3_9PEZI</name>
<dbReference type="EMBL" id="ML220115">
    <property type="protein sequence ID" value="TGZ82533.1"/>
    <property type="molecule type" value="Genomic_DNA"/>
</dbReference>
<dbReference type="AlphaFoldDB" id="A0A4S2N0P3"/>
<dbReference type="InParanoid" id="A0A4S2N0P3"/>
<sequence>MLTLVTLSYSGVLDEGRLSLSDIRDYRAQAPIVQQINYADMMTKNGIQPPEESVYVNVKIGDGVVYVSFGGIIRQGIGCLWYFLYRLSSFCGTIILEITNRCNGMGVKKYMEDEYPWTVYYVIHDPKTGDILRSTCIEDGSDIFRRTRNFYCAMDTDKALHHLVVYFLTREIHDVPPEQRPNKYICARIYKIDPEADVATVQNRKISTRAKNR</sequence>
<dbReference type="Proteomes" id="UP000298138">
    <property type="component" value="Unassembled WGS sequence"/>
</dbReference>
<proteinExistence type="predicted"/>
<protein>
    <submittedName>
        <fullName evidence="1">Uncharacterized protein</fullName>
    </submittedName>
</protein>